<dbReference type="KEGG" id="fpz:LA55_1766"/>
<sequence length="109" mass="12552">MNEINNNQSNYNNPVVNFLKKFISFDSMITPSIITFLFWLMIIIIFISGFATIIGAFTYYYGVNQLQIIYGFLYIIVGSLSAKVFCEILIVLFKINENLKEIAKNTSKQ</sequence>
<proteinExistence type="predicted"/>
<reference evidence="2 3" key="1">
    <citation type="journal article" date="2015" name="Genome Announc.">
        <title>Genome sequencing of 18 francisella strains to aid in assay development and testing.</title>
        <authorList>
            <person name="Johnson S.L."/>
            <person name="Daligault H.E."/>
            <person name="Davenport K.W."/>
            <person name="Coyne S.R."/>
            <person name="Frey K.G."/>
            <person name="Koroleva G.I."/>
            <person name="Broomall S.M."/>
            <person name="Bishop-Lilly K.A."/>
            <person name="Bruce D.C."/>
            <person name="Chertkov O."/>
            <person name="Freitas T."/>
            <person name="Jaissle J."/>
            <person name="Ladner J.T."/>
            <person name="Rosenzweig C.N."/>
            <person name="Gibbons H.S."/>
            <person name="Palacios G.F."/>
            <person name="Redden C.L."/>
            <person name="Xu Y."/>
            <person name="Minogue T.D."/>
            <person name="Chain P.S."/>
        </authorList>
    </citation>
    <scope>NUCLEOTIDE SEQUENCE [LARGE SCALE GENOMIC DNA]</scope>
    <source>
        <strain evidence="2 3">GA01-2794</strain>
    </source>
</reference>
<gene>
    <name evidence="2" type="ORF">LA55_1766</name>
</gene>
<evidence type="ECO:0000256" key="1">
    <source>
        <dbReference type="SAM" id="Phobius"/>
    </source>
</evidence>
<feature type="transmembrane region" description="Helical" evidence="1">
    <location>
        <begin position="68"/>
        <end position="93"/>
    </location>
</feature>
<dbReference type="Proteomes" id="UP000031830">
    <property type="component" value="Chromosome"/>
</dbReference>
<dbReference type="OrthoDB" id="280522at2"/>
<dbReference type="InterPro" id="IPR025557">
    <property type="entry name" value="DUF4282"/>
</dbReference>
<dbReference type="EMBL" id="CP009440">
    <property type="protein sequence ID" value="AJI52825.1"/>
    <property type="molecule type" value="Genomic_DNA"/>
</dbReference>
<dbReference type="AlphaFoldDB" id="A0A0B6CVD4"/>
<accession>A0A0B6CVD4</accession>
<feature type="transmembrane region" description="Helical" evidence="1">
    <location>
        <begin position="36"/>
        <end position="62"/>
    </location>
</feature>
<evidence type="ECO:0000313" key="2">
    <source>
        <dbReference type="EMBL" id="AJI52825.1"/>
    </source>
</evidence>
<protein>
    <recommendedName>
        <fullName evidence="4">DUF4282 domain-containing protein</fullName>
    </recommendedName>
</protein>
<evidence type="ECO:0000313" key="3">
    <source>
        <dbReference type="Proteomes" id="UP000031830"/>
    </source>
</evidence>
<evidence type="ECO:0008006" key="4">
    <source>
        <dbReference type="Google" id="ProtNLM"/>
    </source>
</evidence>
<organism evidence="2 3">
    <name type="scientific">Francisella philomiragia</name>
    <dbReference type="NCBI Taxonomy" id="28110"/>
    <lineage>
        <taxon>Bacteria</taxon>
        <taxon>Pseudomonadati</taxon>
        <taxon>Pseudomonadota</taxon>
        <taxon>Gammaproteobacteria</taxon>
        <taxon>Thiotrichales</taxon>
        <taxon>Francisellaceae</taxon>
        <taxon>Francisella</taxon>
    </lineage>
</organism>
<dbReference type="Pfam" id="PF14110">
    <property type="entry name" value="DUF4282"/>
    <property type="match status" value="1"/>
</dbReference>
<keyword evidence="1" id="KW-0812">Transmembrane</keyword>
<name>A0A0B6CVD4_9GAMM</name>
<dbReference type="RefSeq" id="WP_044526815.1">
    <property type="nucleotide sequence ID" value="NZ_CP009440.1"/>
</dbReference>
<keyword evidence="1" id="KW-1133">Transmembrane helix</keyword>
<keyword evidence="1" id="KW-0472">Membrane</keyword>